<proteinExistence type="predicted"/>
<feature type="domain" description="SMODS and SLOG-associating 2TM effector" evidence="3">
    <location>
        <begin position="136"/>
        <end position="254"/>
    </location>
</feature>
<name>A0A364KWD6_TALAM</name>
<dbReference type="PANTHER" id="PTHR38793:SF3">
    <property type="entry name" value="SMODS AND SLOG-ASSOCIATING 2TM EFFECTOR DOMAIN-CONTAINING PROTEIN"/>
    <property type="match status" value="1"/>
</dbReference>
<sequence length="421" mass="47043">MEPDRQPSSRVPFYRRLSSLASFRNMSRLFSFDQEEKGFPSEGVHGSLHPQPPTQPYPNAGATQFEPPNQPPPSLPLDERERVSQIYNLHQTHNLIPADNKLLIFRSLTGIDSVPVLSNHGFFSPRHAPNVGIYTRIVTAEKTAASRYRIFNILINTCLAIQIVVAAALTAIGAASGPHGAVTAFGAINTIMAGILTYLRGSGLPHKERNIEKAWSQIREYIEQREREFCLEGCQLSVEDEIHNIERMYEEVRTQMEAGASDSGGKRGGLENLSSLRPRGSLLAEAKSAVQGAIAGHRDQTEHHLRDELRNLGQRFQGTRDETEHHLRDQLHSVGQRFTGARDQVRDASQHIRGTADDIRHTGEDLRHTGEDLRHTGEQVRQAGENLRDADVHLSVQTPSLSLSRHGQTETHEGVREKDFE</sequence>
<evidence type="ECO:0000313" key="5">
    <source>
        <dbReference type="Proteomes" id="UP000249363"/>
    </source>
</evidence>
<dbReference type="EMBL" id="MIKG01000006">
    <property type="protein sequence ID" value="RAO67839.1"/>
    <property type="molecule type" value="Genomic_DNA"/>
</dbReference>
<feature type="compositionally biased region" description="Polar residues" evidence="1">
    <location>
        <begin position="396"/>
        <end position="406"/>
    </location>
</feature>
<feature type="region of interest" description="Disordered" evidence="1">
    <location>
        <begin position="37"/>
        <end position="77"/>
    </location>
</feature>
<feature type="transmembrane region" description="Helical" evidence="2">
    <location>
        <begin position="150"/>
        <end position="175"/>
    </location>
</feature>
<dbReference type="InterPro" id="IPR041622">
    <property type="entry name" value="SLATT_fungi"/>
</dbReference>
<keyword evidence="5" id="KW-1185">Reference proteome</keyword>
<dbReference type="PANTHER" id="PTHR38793">
    <property type="entry name" value="SLATT_FUNGAL DOMAIN-CONTAINING PROTEIN-RELATED"/>
    <property type="match status" value="1"/>
</dbReference>
<feature type="compositionally biased region" description="Basic and acidic residues" evidence="1">
    <location>
        <begin position="407"/>
        <end position="421"/>
    </location>
</feature>
<dbReference type="RefSeq" id="XP_040732355.1">
    <property type="nucleotide sequence ID" value="XM_040876153.1"/>
</dbReference>
<comment type="caution">
    <text evidence="4">The sequence shown here is derived from an EMBL/GenBank/DDBJ whole genome shotgun (WGS) entry which is preliminary data.</text>
</comment>
<gene>
    <name evidence="4" type="ORF">BHQ10_003851</name>
</gene>
<dbReference type="NCBIfam" id="NF033635">
    <property type="entry name" value="SLATT_fungal"/>
    <property type="match status" value="1"/>
</dbReference>
<keyword evidence="2" id="KW-1133">Transmembrane helix</keyword>
<reference evidence="4 5" key="1">
    <citation type="journal article" date="2017" name="Biotechnol. Biofuels">
        <title>Differential beta-glucosidase expression as a function of carbon source availability in Talaromyces amestolkiae: a genomic and proteomic approach.</title>
        <authorList>
            <person name="de Eugenio L.I."/>
            <person name="Mendez-Liter J.A."/>
            <person name="Nieto-Dominguez M."/>
            <person name="Alonso L."/>
            <person name="Gil-Munoz J."/>
            <person name="Barriuso J."/>
            <person name="Prieto A."/>
            <person name="Martinez M.J."/>
        </authorList>
    </citation>
    <scope>NUCLEOTIDE SEQUENCE [LARGE SCALE GENOMIC DNA]</scope>
    <source>
        <strain evidence="4 5">CIB</strain>
    </source>
</reference>
<feature type="transmembrane region" description="Helical" evidence="2">
    <location>
        <begin position="181"/>
        <end position="199"/>
    </location>
</feature>
<feature type="region of interest" description="Disordered" evidence="1">
    <location>
        <begin position="396"/>
        <end position="421"/>
    </location>
</feature>
<dbReference type="AlphaFoldDB" id="A0A364KWD6"/>
<accession>A0A364KWD6</accession>
<keyword evidence="2" id="KW-0812">Transmembrane</keyword>
<evidence type="ECO:0000256" key="2">
    <source>
        <dbReference type="SAM" id="Phobius"/>
    </source>
</evidence>
<keyword evidence="2" id="KW-0472">Membrane</keyword>
<dbReference type="GeneID" id="63793067"/>
<evidence type="ECO:0000313" key="4">
    <source>
        <dbReference type="EMBL" id="RAO67839.1"/>
    </source>
</evidence>
<dbReference type="Pfam" id="PF18142">
    <property type="entry name" value="SLATT_fungal"/>
    <property type="match status" value="1"/>
</dbReference>
<organism evidence="4 5">
    <name type="scientific">Talaromyces amestolkiae</name>
    <dbReference type="NCBI Taxonomy" id="1196081"/>
    <lineage>
        <taxon>Eukaryota</taxon>
        <taxon>Fungi</taxon>
        <taxon>Dikarya</taxon>
        <taxon>Ascomycota</taxon>
        <taxon>Pezizomycotina</taxon>
        <taxon>Eurotiomycetes</taxon>
        <taxon>Eurotiomycetidae</taxon>
        <taxon>Eurotiales</taxon>
        <taxon>Trichocomaceae</taxon>
        <taxon>Talaromyces</taxon>
        <taxon>Talaromyces sect. Talaromyces</taxon>
    </lineage>
</organism>
<protein>
    <recommendedName>
        <fullName evidence="3">SMODS and SLOG-associating 2TM effector domain-containing protein</fullName>
    </recommendedName>
</protein>
<evidence type="ECO:0000256" key="1">
    <source>
        <dbReference type="SAM" id="MobiDB-lite"/>
    </source>
</evidence>
<evidence type="ECO:0000259" key="3">
    <source>
        <dbReference type="Pfam" id="PF18142"/>
    </source>
</evidence>
<dbReference type="Proteomes" id="UP000249363">
    <property type="component" value="Unassembled WGS sequence"/>
</dbReference>
<dbReference type="OrthoDB" id="4472872at2759"/>